<evidence type="ECO:0000256" key="2">
    <source>
        <dbReference type="ARBA" id="ARBA00022801"/>
    </source>
</evidence>
<dbReference type="Gene3D" id="3.90.70.10">
    <property type="entry name" value="Cysteine proteinases"/>
    <property type="match status" value="1"/>
</dbReference>
<sequence>MISVTALGEKMEKQITIDLINNFSNIYNSNSTNRIIENAITENGLEKSCIDRRIIEENQPIFNIELPDGKRYDQKDNYRCWIYCGLNTIQYDMAKNLNIDLKEFALSNNYIAFFDKLEKSNNAYENIINISNVDWEYIDKEDVLQHCVNEGGHWQWFVSIVNKYGLMPYEYMPDVF</sequence>
<evidence type="ECO:0000256" key="1">
    <source>
        <dbReference type="ARBA" id="ARBA00022670"/>
    </source>
</evidence>
<dbReference type="Pfam" id="PF03051">
    <property type="entry name" value="Peptidase_C1_2"/>
    <property type="match status" value="1"/>
</dbReference>
<gene>
    <name evidence="4" type="ORF">OBE_16518</name>
</gene>
<protein>
    <submittedName>
        <fullName evidence="4">Bleomycin hydrolase</fullName>
    </submittedName>
</protein>
<keyword evidence="3" id="KW-0788">Thiol protease</keyword>
<keyword evidence="2 4" id="KW-0378">Hydrolase</keyword>
<dbReference type="InterPro" id="IPR004134">
    <property type="entry name" value="Peptidase_C1B"/>
</dbReference>
<name>K1RR42_9ZZZZ</name>
<evidence type="ECO:0000256" key="3">
    <source>
        <dbReference type="ARBA" id="ARBA00022807"/>
    </source>
</evidence>
<accession>K1RR42</accession>
<dbReference type="SUPFAM" id="SSF54001">
    <property type="entry name" value="Cysteine proteinases"/>
    <property type="match status" value="1"/>
</dbReference>
<dbReference type="GO" id="GO:0070005">
    <property type="term" value="F:cysteine-type aminopeptidase activity"/>
    <property type="evidence" value="ECO:0007669"/>
    <property type="project" value="InterPro"/>
</dbReference>
<dbReference type="PANTHER" id="PTHR10363:SF2">
    <property type="entry name" value="BLEOMYCIN HYDROLASE"/>
    <property type="match status" value="1"/>
</dbReference>
<evidence type="ECO:0000313" key="4">
    <source>
        <dbReference type="EMBL" id="EKC46014.1"/>
    </source>
</evidence>
<comment type="caution">
    <text evidence="4">The sequence shown here is derived from an EMBL/GenBank/DDBJ whole genome shotgun (WGS) entry which is preliminary data.</text>
</comment>
<keyword evidence="1" id="KW-0645">Protease</keyword>
<dbReference type="GO" id="GO:0009636">
    <property type="term" value="P:response to toxic substance"/>
    <property type="evidence" value="ECO:0007669"/>
    <property type="project" value="TreeGrafter"/>
</dbReference>
<dbReference type="GO" id="GO:0043418">
    <property type="term" value="P:homocysteine catabolic process"/>
    <property type="evidence" value="ECO:0007669"/>
    <property type="project" value="TreeGrafter"/>
</dbReference>
<dbReference type="GO" id="GO:0006508">
    <property type="term" value="P:proteolysis"/>
    <property type="evidence" value="ECO:0007669"/>
    <property type="project" value="UniProtKB-KW"/>
</dbReference>
<feature type="non-terminal residue" evidence="4">
    <location>
        <position position="176"/>
    </location>
</feature>
<dbReference type="PANTHER" id="PTHR10363">
    <property type="entry name" value="BLEOMYCIN HYDROLASE"/>
    <property type="match status" value="1"/>
</dbReference>
<dbReference type="AlphaFoldDB" id="K1RR42"/>
<proteinExistence type="predicted"/>
<dbReference type="GO" id="GO:0005737">
    <property type="term" value="C:cytoplasm"/>
    <property type="evidence" value="ECO:0007669"/>
    <property type="project" value="TreeGrafter"/>
</dbReference>
<dbReference type="EMBL" id="AJWZ01011231">
    <property type="protein sequence ID" value="EKC46014.1"/>
    <property type="molecule type" value="Genomic_DNA"/>
</dbReference>
<reference evidence="4" key="1">
    <citation type="journal article" date="2013" name="Environ. Microbiol.">
        <title>Microbiota from the distal guts of lean and obese adolescents exhibit partial functional redundancy besides clear differences in community structure.</title>
        <authorList>
            <person name="Ferrer M."/>
            <person name="Ruiz A."/>
            <person name="Lanza F."/>
            <person name="Haange S.B."/>
            <person name="Oberbach A."/>
            <person name="Till H."/>
            <person name="Bargiela R."/>
            <person name="Campoy C."/>
            <person name="Segura M.T."/>
            <person name="Richter M."/>
            <person name="von Bergen M."/>
            <person name="Seifert J."/>
            <person name="Suarez A."/>
        </authorList>
    </citation>
    <scope>NUCLEOTIDE SEQUENCE</scope>
</reference>
<organism evidence="4">
    <name type="scientific">human gut metagenome</name>
    <dbReference type="NCBI Taxonomy" id="408170"/>
    <lineage>
        <taxon>unclassified sequences</taxon>
        <taxon>metagenomes</taxon>
        <taxon>organismal metagenomes</taxon>
    </lineage>
</organism>
<dbReference type="InterPro" id="IPR038765">
    <property type="entry name" value="Papain-like_cys_pep_sf"/>
</dbReference>